<accession>A0A084WUD8</accession>
<dbReference type="VEuPathDB" id="VectorBase:ASIC022159"/>
<reference evidence="1 3" key="1">
    <citation type="journal article" date="2014" name="BMC Genomics">
        <title>Genome sequence of Anopheles sinensis provides insight into genetics basis of mosquito competence for malaria parasites.</title>
        <authorList>
            <person name="Zhou D."/>
            <person name="Zhang D."/>
            <person name="Ding G."/>
            <person name="Shi L."/>
            <person name="Hou Q."/>
            <person name="Ye Y."/>
            <person name="Xu Y."/>
            <person name="Zhou H."/>
            <person name="Xiong C."/>
            <person name="Li S."/>
            <person name="Yu J."/>
            <person name="Hong S."/>
            <person name="Yu X."/>
            <person name="Zou P."/>
            <person name="Chen C."/>
            <person name="Chang X."/>
            <person name="Wang W."/>
            <person name="Lv Y."/>
            <person name="Sun Y."/>
            <person name="Ma L."/>
            <person name="Shen B."/>
            <person name="Zhu C."/>
        </authorList>
    </citation>
    <scope>NUCLEOTIDE SEQUENCE [LARGE SCALE GENOMIC DNA]</scope>
</reference>
<evidence type="ECO:0000313" key="3">
    <source>
        <dbReference type="Proteomes" id="UP000030765"/>
    </source>
</evidence>
<sequence>MVDHEAFDVCRRPVCYTIDDPRGPAGHAACKKKHIEEEGKGKNGLPEGERKGEKYLALGARSRMWLNFNLTFTRCSDGRR</sequence>
<dbReference type="EMBL" id="ATLV01027079">
    <property type="status" value="NOT_ANNOTATED_CDS"/>
    <property type="molecule type" value="Genomic_DNA"/>
</dbReference>
<protein>
    <submittedName>
        <fullName evidence="1 2">BCL-6 corepressor-like isoform X1</fullName>
    </submittedName>
</protein>
<keyword evidence="3" id="KW-1185">Reference proteome</keyword>
<gene>
    <name evidence="1" type="ORF">ZHAS_00022159</name>
</gene>
<evidence type="ECO:0000313" key="2">
    <source>
        <dbReference type="EnsemblMetazoa" id="ASIC022159-PA"/>
    </source>
</evidence>
<reference evidence="2" key="2">
    <citation type="submission" date="2020-05" db="UniProtKB">
        <authorList>
            <consortium name="EnsemblMetazoa"/>
        </authorList>
    </citation>
    <scope>IDENTIFICATION</scope>
</reference>
<evidence type="ECO:0000313" key="1">
    <source>
        <dbReference type="EMBL" id="KFB53832.1"/>
    </source>
</evidence>
<dbReference type="EnsemblMetazoa" id="ASIC022159-RA">
    <property type="protein sequence ID" value="ASIC022159-PA"/>
    <property type="gene ID" value="ASIC022159"/>
</dbReference>
<name>A0A084WUD8_ANOSI</name>
<dbReference type="EMBL" id="KE525423">
    <property type="protein sequence ID" value="KFB53832.1"/>
    <property type="molecule type" value="Genomic_DNA"/>
</dbReference>
<proteinExistence type="predicted"/>
<dbReference type="Proteomes" id="UP000030765">
    <property type="component" value="Unassembled WGS sequence"/>
</dbReference>
<dbReference type="AlphaFoldDB" id="A0A084WUD8"/>
<organism evidence="1">
    <name type="scientific">Anopheles sinensis</name>
    <name type="common">Mosquito</name>
    <dbReference type="NCBI Taxonomy" id="74873"/>
    <lineage>
        <taxon>Eukaryota</taxon>
        <taxon>Metazoa</taxon>
        <taxon>Ecdysozoa</taxon>
        <taxon>Arthropoda</taxon>
        <taxon>Hexapoda</taxon>
        <taxon>Insecta</taxon>
        <taxon>Pterygota</taxon>
        <taxon>Neoptera</taxon>
        <taxon>Endopterygota</taxon>
        <taxon>Diptera</taxon>
        <taxon>Nematocera</taxon>
        <taxon>Culicoidea</taxon>
        <taxon>Culicidae</taxon>
        <taxon>Anophelinae</taxon>
        <taxon>Anopheles</taxon>
    </lineage>
</organism>